<dbReference type="AlphaFoldDB" id="A0A4U5M792"/>
<comment type="caution">
    <text evidence="2">The sequence shown here is derived from an EMBL/GenBank/DDBJ whole genome shotgun (WGS) entry which is preliminary data.</text>
</comment>
<accession>A0A4U5M792</accession>
<feature type="region of interest" description="Disordered" evidence="1">
    <location>
        <begin position="1"/>
        <end position="42"/>
    </location>
</feature>
<name>A0A4U5M792_STECR</name>
<reference evidence="2 3" key="1">
    <citation type="journal article" date="2015" name="Genome Biol.">
        <title>Comparative genomics of Steinernema reveals deeply conserved gene regulatory networks.</title>
        <authorList>
            <person name="Dillman A.R."/>
            <person name="Macchietto M."/>
            <person name="Porter C.F."/>
            <person name="Rogers A."/>
            <person name="Williams B."/>
            <person name="Antoshechkin I."/>
            <person name="Lee M.M."/>
            <person name="Goodwin Z."/>
            <person name="Lu X."/>
            <person name="Lewis E.E."/>
            <person name="Goodrich-Blair H."/>
            <person name="Stock S.P."/>
            <person name="Adams B.J."/>
            <person name="Sternberg P.W."/>
            <person name="Mortazavi A."/>
        </authorList>
    </citation>
    <scope>NUCLEOTIDE SEQUENCE [LARGE SCALE GENOMIC DNA]</scope>
    <source>
        <strain evidence="2 3">ALL</strain>
    </source>
</reference>
<dbReference type="EMBL" id="AZBU02000009">
    <property type="protein sequence ID" value="TKR64768.1"/>
    <property type="molecule type" value="Genomic_DNA"/>
</dbReference>
<feature type="compositionally biased region" description="Basic residues" evidence="1">
    <location>
        <begin position="14"/>
        <end position="30"/>
    </location>
</feature>
<reference evidence="2 3" key="2">
    <citation type="journal article" date="2019" name="G3 (Bethesda)">
        <title>Hybrid Assembly of the Genome of the Entomopathogenic Nematode Steinernema carpocapsae Identifies the X-Chromosome.</title>
        <authorList>
            <person name="Serra L."/>
            <person name="Macchietto M."/>
            <person name="Macias-Munoz A."/>
            <person name="McGill C.J."/>
            <person name="Rodriguez I.M."/>
            <person name="Rodriguez B."/>
            <person name="Murad R."/>
            <person name="Mortazavi A."/>
        </authorList>
    </citation>
    <scope>NUCLEOTIDE SEQUENCE [LARGE SCALE GENOMIC DNA]</scope>
    <source>
        <strain evidence="2 3">ALL</strain>
    </source>
</reference>
<organism evidence="2 3">
    <name type="scientific">Steinernema carpocapsae</name>
    <name type="common">Entomopathogenic nematode</name>
    <dbReference type="NCBI Taxonomy" id="34508"/>
    <lineage>
        <taxon>Eukaryota</taxon>
        <taxon>Metazoa</taxon>
        <taxon>Ecdysozoa</taxon>
        <taxon>Nematoda</taxon>
        <taxon>Chromadorea</taxon>
        <taxon>Rhabditida</taxon>
        <taxon>Tylenchina</taxon>
        <taxon>Panagrolaimomorpha</taxon>
        <taxon>Strongyloidoidea</taxon>
        <taxon>Steinernematidae</taxon>
        <taxon>Steinernema</taxon>
    </lineage>
</organism>
<evidence type="ECO:0000313" key="2">
    <source>
        <dbReference type="EMBL" id="TKR64768.1"/>
    </source>
</evidence>
<evidence type="ECO:0000313" key="3">
    <source>
        <dbReference type="Proteomes" id="UP000298663"/>
    </source>
</evidence>
<gene>
    <name evidence="2" type="ORF">L596_025253</name>
</gene>
<sequence length="130" mass="15355">MVKRCGQKRDNQRRLHSLQKHKSTTKRGKITHAETDRPLLRSGFLRRSQHIVTIDAKQRIPGSRNSEKTRISMIRTKKGDSQRLESRRQKKQQEETDPTIFAWDARSSCIYELKHRNSTKRSALQQISKF</sequence>
<dbReference type="Proteomes" id="UP000298663">
    <property type="component" value="Unassembled WGS sequence"/>
</dbReference>
<protein>
    <submittedName>
        <fullName evidence="2">Uncharacterized protein</fullName>
    </submittedName>
</protein>
<keyword evidence="3" id="KW-1185">Reference proteome</keyword>
<feature type="region of interest" description="Disordered" evidence="1">
    <location>
        <begin position="55"/>
        <end position="97"/>
    </location>
</feature>
<proteinExistence type="predicted"/>
<evidence type="ECO:0000256" key="1">
    <source>
        <dbReference type="SAM" id="MobiDB-lite"/>
    </source>
</evidence>
<feature type="compositionally biased region" description="Basic and acidic residues" evidence="1">
    <location>
        <begin position="77"/>
        <end position="94"/>
    </location>
</feature>